<dbReference type="InterPro" id="IPR044730">
    <property type="entry name" value="RNase_H-like_dom_plant"/>
</dbReference>
<dbReference type="PANTHER" id="PTHR47074:SF73">
    <property type="entry name" value="OS04G0448401 PROTEIN"/>
    <property type="match status" value="1"/>
</dbReference>
<dbReference type="Proteomes" id="UP000324897">
    <property type="component" value="Chromosome 3"/>
</dbReference>
<accession>A0A5J9T963</accession>
<keyword evidence="3" id="KW-1185">Reference proteome</keyword>
<dbReference type="CDD" id="cd06222">
    <property type="entry name" value="RNase_H_like"/>
    <property type="match status" value="1"/>
</dbReference>
<dbReference type="Gene3D" id="3.30.420.10">
    <property type="entry name" value="Ribonuclease H-like superfamily/Ribonuclease H"/>
    <property type="match status" value="1"/>
</dbReference>
<evidence type="ECO:0000313" key="2">
    <source>
        <dbReference type="EMBL" id="TVU07862.1"/>
    </source>
</evidence>
<dbReference type="OrthoDB" id="694273at2759"/>
<dbReference type="GO" id="GO:0004523">
    <property type="term" value="F:RNA-DNA hybrid ribonuclease activity"/>
    <property type="evidence" value="ECO:0007669"/>
    <property type="project" value="InterPro"/>
</dbReference>
<reference evidence="2 3" key="1">
    <citation type="journal article" date="2019" name="Sci. Rep.">
        <title>A high-quality genome of Eragrostis curvula grass provides insights into Poaceae evolution and supports new strategies to enhance forage quality.</title>
        <authorList>
            <person name="Carballo J."/>
            <person name="Santos B.A.C.M."/>
            <person name="Zappacosta D."/>
            <person name="Garbus I."/>
            <person name="Selva J.P."/>
            <person name="Gallo C.A."/>
            <person name="Diaz A."/>
            <person name="Albertini E."/>
            <person name="Caccamo M."/>
            <person name="Echenique V."/>
        </authorList>
    </citation>
    <scope>NUCLEOTIDE SEQUENCE [LARGE SCALE GENOMIC DNA]</scope>
    <source>
        <strain evidence="3">cv. Victoria</strain>
        <tissue evidence="2">Leaf</tissue>
    </source>
</reference>
<dbReference type="SUPFAM" id="SSF53098">
    <property type="entry name" value="Ribonuclease H-like"/>
    <property type="match status" value="1"/>
</dbReference>
<dbReference type="Pfam" id="PF13456">
    <property type="entry name" value="RVT_3"/>
    <property type="match status" value="1"/>
</dbReference>
<feature type="non-terminal residue" evidence="2">
    <location>
        <position position="1"/>
    </location>
</feature>
<sequence length="154" mass="17188">MGWCKVNVDAAFDQGSRVAGLGIIIRNELGQVILSAWRAVFDVESVEEVEARACLEGVQLASEWCRQKIIVESDCQNVVAPLNSGLPDKSLVFLLREIKSSSLVLPDVSFQTVKRERNVIAHELSQLAKRNVHTAVWRERVPRCVEALVAQDYT</sequence>
<dbReference type="EMBL" id="RWGY01000039">
    <property type="protein sequence ID" value="TVU07862.1"/>
    <property type="molecule type" value="Genomic_DNA"/>
</dbReference>
<evidence type="ECO:0000259" key="1">
    <source>
        <dbReference type="Pfam" id="PF13456"/>
    </source>
</evidence>
<dbReference type="PANTHER" id="PTHR47074">
    <property type="entry name" value="BNAC02G40300D PROTEIN"/>
    <property type="match status" value="1"/>
</dbReference>
<dbReference type="GO" id="GO:0003676">
    <property type="term" value="F:nucleic acid binding"/>
    <property type="evidence" value="ECO:0007669"/>
    <property type="project" value="InterPro"/>
</dbReference>
<dbReference type="InterPro" id="IPR002156">
    <property type="entry name" value="RNaseH_domain"/>
</dbReference>
<organism evidence="2 3">
    <name type="scientific">Eragrostis curvula</name>
    <name type="common">weeping love grass</name>
    <dbReference type="NCBI Taxonomy" id="38414"/>
    <lineage>
        <taxon>Eukaryota</taxon>
        <taxon>Viridiplantae</taxon>
        <taxon>Streptophyta</taxon>
        <taxon>Embryophyta</taxon>
        <taxon>Tracheophyta</taxon>
        <taxon>Spermatophyta</taxon>
        <taxon>Magnoliopsida</taxon>
        <taxon>Liliopsida</taxon>
        <taxon>Poales</taxon>
        <taxon>Poaceae</taxon>
        <taxon>PACMAD clade</taxon>
        <taxon>Chloridoideae</taxon>
        <taxon>Eragrostideae</taxon>
        <taxon>Eragrostidinae</taxon>
        <taxon>Eragrostis</taxon>
    </lineage>
</organism>
<dbReference type="AlphaFoldDB" id="A0A5J9T963"/>
<dbReference type="InterPro" id="IPR052929">
    <property type="entry name" value="RNase_H-like_EbsB-rel"/>
</dbReference>
<name>A0A5J9T963_9POAL</name>
<dbReference type="Gramene" id="TVU07862">
    <property type="protein sequence ID" value="TVU07862"/>
    <property type="gene ID" value="EJB05_41234"/>
</dbReference>
<evidence type="ECO:0000313" key="3">
    <source>
        <dbReference type="Proteomes" id="UP000324897"/>
    </source>
</evidence>
<dbReference type="InterPro" id="IPR012337">
    <property type="entry name" value="RNaseH-like_sf"/>
</dbReference>
<gene>
    <name evidence="2" type="ORF">EJB05_41234</name>
</gene>
<feature type="domain" description="RNase H type-1" evidence="1">
    <location>
        <begin position="7"/>
        <end position="127"/>
    </location>
</feature>
<dbReference type="InterPro" id="IPR036397">
    <property type="entry name" value="RNaseH_sf"/>
</dbReference>
<comment type="caution">
    <text evidence="2">The sequence shown here is derived from an EMBL/GenBank/DDBJ whole genome shotgun (WGS) entry which is preliminary data.</text>
</comment>
<proteinExistence type="predicted"/>
<protein>
    <recommendedName>
        <fullName evidence="1">RNase H type-1 domain-containing protein</fullName>
    </recommendedName>
</protein>